<proteinExistence type="predicted"/>
<dbReference type="HOGENOM" id="CLU_3330005_0_0_0"/>
<organism evidence="2 3">
    <name type="scientific">Methylacidiphilum infernorum (isolate V4)</name>
    <name type="common">Methylokorus infernorum (strain V4)</name>
    <dbReference type="NCBI Taxonomy" id="481448"/>
    <lineage>
        <taxon>Bacteria</taxon>
        <taxon>Pseudomonadati</taxon>
        <taxon>Verrucomicrobiota</taxon>
        <taxon>Methylacidiphilae</taxon>
        <taxon>Methylacidiphilales</taxon>
        <taxon>Methylacidiphilaceae</taxon>
        <taxon>Methylacidiphilum (ex Ratnadevi et al. 2023)</taxon>
    </lineage>
</organism>
<accession>B3DZ68</accession>
<evidence type="ECO:0000313" key="2">
    <source>
        <dbReference type="EMBL" id="ACD84160.1"/>
    </source>
</evidence>
<evidence type="ECO:0000256" key="1">
    <source>
        <dbReference type="SAM" id="MobiDB-lite"/>
    </source>
</evidence>
<name>B3DZ68_METI4</name>
<dbReference type="KEGG" id="min:Minf_2106"/>
<reference evidence="2 3" key="1">
    <citation type="journal article" date="2008" name="Biol. Direct">
        <title>Complete genome sequence of the extremely acidophilic methanotroph isolate V4, Methylacidiphilum infernorum, a representative of the bacterial phylum Verrucomicrobia.</title>
        <authorList>
            <person name="Hou S."/>
            <person name="Makarova K.S."/>
            <person name="Saw J.H."/>
            <person name="Senin P."/>
            <person name="Ly B.V."/>
            <person name="Zhou Z."/>
            <person name="Ren Y."/>
            <person name="Wang J."/>
            <person name="Galperin M.Y."/>
            <person name="Omelchenko M.V."/>
            <person name="Wolf Y.I."/>
            <person name="Yutin N."/>
            <person name="Koonin E.V."/>
            <person name="Stott M.B."/>
            <person name="Mountain B.W."/>
            <person name="Crowe M.A."/>
            <person name="Smirnova A.V."/>
            <person name="Dunfield P.F."/>
            <person name="Feng L."/>
            <person name="Wang L."/>
            <person name="Alam M."/>
        </authorList>
    </citation>
    <scope>NUCLEOTIDE SEQUENCE [LARGE SCALE GENOMIC DNA]</scope>
    <source>
        <strain evidence="3">Isolate V4</strain>
    </source>
</reference>
<dbReference type="EMBL" id="CP000975">
    <property type="protein sequence ID" value="ACD84160.1"/>
    <property type="molecule type" value="Genomic_DNA"/>
</dbReference>
<gene>
    <name evidence="2" type="ordered locus">Minf_2106</name>
</gene>
<dbReference type="STRING" id="481448.Minf_2106"/>
<feature type="compositionally biased region" description="Basic and acidic residues" evidence="1">
    <location>
        <begin position="10"/>
        <end position="19"/>
    </location>
</feature>
<feature type="region of interest" description="Disordered" evidence="1">
    <location>
        <begin position="1"/>
        <end position="23"/>
    </location>
</feature>
<protein>
    <submittedName>
        <fullName evidence="2">Uncharacterized protein</fullName>
    </submittedName>
</protein>
<dbReference type="Proteomes" id="UP000009149">
    <property type="component" value="Chromosome"/>
</dbReference>
<evidence type="ECO:0000313" key="3">
    <source>
        <dbReference type="Proteomes" id="UP000009149"/>
    </source>
</evidence>
<sequence>MADVVGELQGEGHDRPCDSKRRKKKIKNKIDNFCDLFL</sequence>
<dbReference type="AlphaFoldDB" id="B3DZ68"/>